<evidence type="ECO:0000256" key="2">
    <source>
        <dbReference type="ARBA" id="ARBA00007524"/>
    </source>
</evidence>
<gene>
    <name evidence="7" type="ORF">H2O64_04955</name>
</gene>
<keyword evidence="4 6" id="KW-1133">Transmembrane helix</keyword>
<dbReference type="Proteomes" id="UP000619238">
    <property type="component" value="Unassembled WGS sequence"/>
</dbReference>
<organism evidence="7 8">
    <name type="scientific">Kordia aestuariivivens</name>
    <dbReference type="NCBI Taxonomy" id="2759037"/>
    <lineage>
        <taxon>Bacteria</taxon>
        <taxon>Pseudomonadati</taxon>
        <taxon>Bacteroidota</taxon>
        <taxon>Flavobacteriia</taxon>
        <taxon>Flavobacteriales</taxon>
        <taxon>Flavobacteriaceae</taxon>
        <taxon>Kordia</taxon>
    </lineage>
</organism>
<accession>A0ABR7Q660</accession>
<dbReference type="InterPro" id="IPR004307">
    <property type="entry name" value="TspO_MBR"/>
</dbReference>
<dbReference type="EMBL" id="JACGWS010000002">
    <property type="protein sequence ID" value="MBC8754008.1"/>
    <property type="molecule type" value="Genomic_DNA"/>
</dbReference>
<comment type="caution">
    <text evidence="7">The sequence shown here is derived from an EMBL/GenBank/DDBJ whole genome shotgun (WGS) entry which is preliminary data.</text>
</comment>
<feature type="transmembrane region" description="Helical" evidence="6">
    <location>
        <begin position="99"/>
        <end position="121"/>
    </location>
</feature>
<comment type="similarity">
    <text evidence="2">Belongs to the TspO/BZRP family.</text>
</comment>
<reference evidence="7 8" key="1">
    <citation type="submission" date="2020-07" db="EMBL/GenBank/DDBJ databases">
        <title>Description of Kordia aestuariivivens sp. nov., isolated from a tidal flat.</title>
        <authorList>
            <person name="Park S."/>
            <person name="Yoon J.-H."/>
        </authorList>
    </citation>
    <scope>NUCLEOTIDE SEQUENCE [LARGE SCALE GENOMIC DNA]</scope>
    <source>
        <strain evidence="7 8">YSTF-M3</strain>
    </source>
</reference>
<evidence type="ECO:0000256" key="5">
    <source>
        <dbReference type="ARBA" id="ARBA00023136"/>
    </source>
</evidence>
<dbReference type="InterPro" id="IPR038330">
    <property type="entry name" value="TspO/MBR-related_sf"/>
</dbReference>
<evidence type="ECO:0000256" key="6">
    <source>
        <dbReference type="SAM" id="Phobius"/>
    </source>
</evidence>
<feature type="transmembrane region" description="Helical" evidence="6">
    <location>
        <begin position="128"/>
        <end position="151"/>
    </location>
</feature>
<proteinExistence type="inferred from homology"/>
<feature type="transmembrane region" description="Helical" evidence="6">
    <location>
        <begin position="76"/>
        <end position="93"/>
    </location>
</feature>
<dbReference type="PIRSF" id="PIRSF005859">
    <property type="entry name" value="PBR"/>
    <property type="match status" value="1"/>
</dbReference>
<keyword evidence="5 6" id="KW-0472">Membrane</keyword>
<evidence type="ECO:0000256" key="4">
    <source>
        <dbReference type="ARBA" id="ARBA00022989"/>
    </source>
</evidence>
<comment type="subcellular location">
    <subcellularLocation>
        <location evidence="1">Membrane</location>
        <topology evidence="1">Multi-pass membrane protein</topology>
    </subcellularLocation>
</comment>
<evidence type="ECO:0000313" key="7">
    <source>
        <dbReference type="EMBL" id="MBC8754008.1"/>
    </source>
</evidence>
<name>A0ABR7Q660_9FLAO</name>
<dbReference type="PANTHER" id="PTHR10057:SF16">
    <property type="entry name" value="PERIPHERAL-TYPE BENZODIAZEPINE RECEPTOR-RELATED"/>
    <property type="match status" value="1"/>
</dbReference>
<evidence type="ECO:0000313" key="8">
    <source>
        <dbReference type="Proteomes" id="UP000619238"/>
    </source>
</evidence>
<evidence type="ECO:0000256" key="1">
    <source>
        <dbReference type="ARBA" id="ARBA00004141"/>
    </source>
</evidence>
<dbReference type="PANTHER" id="PTHR10057">
    <property type="entry name" value="PERIPHERAL-TYPE BENZODIAZEPINE RECEPTOR"/>
    <property type="match status" value="1"/>
</dbReference>
<keyword evidence="3 6" id="KW-0812">Transmembrane</keyword>
<dbReference type="RefSeq" id="WP_187561042.1">
    <property type="nucleotide sequence ID" value="NZ_JACGWS010000002.1"/>
</dbReference>
<keyword evidence="8" id="KW-1185">Reference proteome</keyword>
<protein>
    <submittedName>
        <fullName evidence="7">Tryptophan-rich sensory protein</fullName>
    </submittedName>
</protein>
<dbReference type="Pfam" id="PF03073">
    <property type="entry name" value="TspO_MBR"/>
    <property type="match status" value="1"/>
</dbReference>
<dbReference type="CDD" id="cd15904">
    <property type="entry name" value="TSPO_MBR"/>
    <property type="match status" value="1"/>
</dbReference>
<dbReference type="Gene3D" id="1.20.1260.100">
    <property type="entry name" value="TspO/MBR protein"/>
    <property type="match status" value="1"/>
</dbReference>
<sequence>MKFYIRLAIFLLINFGALGIGTILMDNGPRTDWYINLNQAPWTPQGIVFGIAWTTIMVCFSIYMAKLTEQKNLKTILALFAIQFVLNVSWNYVFFNQHFIALGMINLILLLVLVTLIAYNYKSQLKVYTLFILPYILWLIVACSLNGYILINN</sequence>
<feature type="transmembrane region" description="Helical" evidence="6">
    <location>
        <begin position="7"/>
        <end position="25"/>
    </location>
</feature>
<evidence type="ECO:0000256" key="3">
    <source>
        <dbReference type="ARBA" id="ARBA00022692"/>
    </source>
</evidence>
<feature type="transmembrane region" description="Helical" evidence="6">
    <location>
        <begin position="45"/>
        <end position="64"/>
    </location>
</feature>